<dbReference type="Pfam" id="PF14107">
    <property type="entry name" value="DUF4280"/>
    <property type="match status" value="1"/>
</dbReference>
<dbReference type="InterPro" id="IPR025460">
    <property type="entry name" value="DUF4280"/>
</dbReference>
<dbReference type="OrthoDB" id="4825649at2"/>
<organism evidence="1 2">
    <name type="scientific">[Clostridium] polysaccharolyticum</name>
    <dbReference type="NCBI Taxonomy" id="29364"/>
    <lineage>
        <taxon>Bacteria</taxon>
        <taxon>Bacillati</taxon>
        <taxon>Bacillota</taxon>
        <taxon>Clostridia</taxon>
        <taxon>Lachnospirales</taxon>
        <taxon>Lachnospiraceae</taxon>
    </lineage>
</organism>
<evidence type="ECO:0008006" key="3">
    <source>
        <dbReference type="Google" id="ProtNLM"/>
    </source>
</evidence>
<dbReference type="EMBL" id="FOHN01000009">
    <property type="protein sequence ID" value="SET16435.1"/>
    <property type="molecule type" value="Genomic_DNA"/>
</dbReference>
<sequence>MGFCVCGGAMLNCSFGMAPSTLNVLPKNKVASNMPIANIMDNVPMVNVPPFGMCTSMANPQVAAATAAALGVLTPMPCVPVLTAPWAPGSPTVLIGNMPALNQSSKLMCAWAGVIQIANPGTTNIQVP</sequence>
<dbReference type="RefSeq" id="WP_092477701.1">
    <property type="nucleotide sequence ID" value="NZ_FOHN01000009.1"/>
</dbReference>
<gene>
    <name evidence="1" type="ORF">SAMN04487772_10995</name>
</gene>
<keyword evidence="2" id="KW-1185">Reference proteome</keyword>
<evidence type="ECO:0000313" key="2">
    <source>
        <dbReference type="Proteomes" id="UP000199800"/>
    </source>
</evidence>
<name>A0A1I0CAZ0_9FIRM</name>
<dbReference type="Proteomes" id="UP000199800">
    <property type="component" value="Unassembled WGS sequence"/>
</dbReference>
<accession>A0A1I0CAZ0</accession>
<protein>
    <recommendedName>
        <fullName evidence="3">DUF4280 domain-containing protein</fullName>
    </recommendedName>
</protein>
<reference evidence="1 2" key="1">
    <citation type="submission" date="2016-10" db="EMBL/GenBank/DDBJ databases">
        <authorList>
            <person name="de Groot N.N."/>
        </authorList>
    </citation>
    <scope>NUCLEOTIDE SEQUENCE [LARGE SCALE GENOMIC DNA]</scope>
    <source>
        <strain evidence="1 2">DSM 1801</strain>
    </source>
</reference>
<evidence type="ECO:0000313" key="1">
    <source>
        <dbReference type="EMBL" id="SET16435.1"/>
    </source>
</evidence>
<proteinExistence type="predicted"/>
<dbReference type="AlphaFoldDB" id="A0A1I0CAZ0"/>
<dbReference type="STRING" id="29364.SAMN04487772_10995"/>